<evidence type="ECO:0000313" key="3">
    <source>
        <dbReference type="EMBL" id="KAF9472539.1"/>
    </source>
</evidence>
<feature type="region of interest" description="Disordered" evidence="1">
    <location>
        <begin position="142"/>
        <end position="163"/>
    </location>
</feature>
<dbReference type="EMBL" id="MU155524">
    <property type="protein sequence ID" value="KAF9472539.1"/>
    <property type="molecule type" value="Genomic_DNA"/>
</dbReference>
<accession>A0A9P6CTX7</accession>
<evidence type="ECO:0000256" key="1">
    <source>
        <dbReference type="SAM" id="MobiDB-lite"/>
    </source>
</evidence>
<reference evidence="3" key="1">
    <citation type="submission" date="2020-11" db="EMBL/GenBank/DDBJ databases">
        <authorList>
            <consortium name="DOE Joint Genome Institute"/>
            <person name="Ahrendt S."/>
            <person name="Riley R."/>
            <person name="Andreopoulos W."/>
            <person name="Labutti K."/>
            <person name="Pangilinan J."/>
            <person name="Ruiz-Duenas F.J."/>
            <person name="Barrasa J.M."/>
            <person name="Sanchez-Garcia M."/>
            <person name="Camarero S."/>
            <person name="Miyauchi S."/>
            <person name="Serrano A."/>
            <person name="Linde D."/>
            <person name="Babiker R."/>
            <person name="Drula E."/>
            <person name="Ayuso-Fernandez I."/>
            <person name="Pacheco R."/>
            <person name="Padilla G."/>
            <person name="Ferreira P."/>
            <person name="Barriuso J."/>
            <person name="Kellner H."/>
            <person name="Castanera R."/>
            <person name="Alfaro M."/>
            <person name="Ramirez L."/>
            <person name="Pisabarro A.G."/>
            <person name="Kuo A."/>
            <person name="Tritt A."/>
            <person name="Lipzen A."/>
            <person name="He G."/>
            <person name="Yan M."/>
            <person name="Ng V."/>
            <person name="Cullen D."/>
            <person name="Martin F."/>
            <person name="Rosso M.-N."/>
            <person name="Henrissat B."/>
            <person name="Hibbett D."/>
            <person name="Martinez A.T."/>
            <person name="Grigoriev I.V."/>
        </authorList>
    </citation>
    <scope>NUCLEOTIDE SEQUENCE</scope>
    <source>
        <strain evidence="3">CIRM-BRFM 674</strain>
    </source>
</reference>
<dbReference type="Proteomes" id="UP000807469">
    <property type="component" value="Unassembled WGS sequence"/>
</dbReference>
<sequence length="208" mass="24090">MWSESVVIYRVRSWLWFVVRVMIVVVVVVRAHGCGRVRVRVRGRVRGHGRGRVRVRARVRVHGHVRARVRVRRSKEPRPRESEPEGCGTRFLYRQRAIIEDFSLQPNRRRQCRDRDRWRRRDIAVKGEFECEFECEGVGEGVGEGERREAGSAPDGIQDIDDTSSIMDSCTATAASMKRSLSLGVAEGGPEWLVGSYTESFEYQFRRR</sequence>
<protein>
    <submittedName>
        <fullName evidence="3">Uncharacterized protein</fullName>
    </submittedName>
</protein>
<proteinExistence type="predicted"/>
<comment type="caution">
    <text evidence="3">The sequence shown here is derived from an EMBL/GenBank/DDBJ whole genome shotgun (WGS) entry which is preliminary data.</text>
</comment>
<feature type="transmembrane region" description="Helical" evidence="2">
    <location>
        <begin position="14"/>
        <end position="33"/>
    </location>
</feature>
<keyword evidence="2" id="KW-1133">Transmembrane helix</keyword>
<name>A0A9P6CTX7_9AGAR</name>
<dbReference type="AlphaFoldDB" id="A0A9P6CTX7"/>
<gene>
    <name evidence="3" type="ORF">BDN70DRAFT_886896</name>
</gene>
<evidence type="ECO:0000313" key="4">
    <source>
        <dbReference type="Proteomes" id="UP000807469"/>
    </source>
</evidence>
<evidence type="ECO:0000256" key="2">
    <source>
        <dbReference type="SAM" id="Phobius"/>
    </source>
</evidence>
<keyword evidence="4" id="KW-1185">Reference proteome</keyword>
<organism evidence="3 4">
    <name type="scientific">Pholiota conissans</name>
    <dbReference type="NCBI Taxonomy" id="109636"/>
    <lineage>
        <taxon>Eukaryota</taxon>
        <taxon>Fungi</taxon>
        <taxon>Dikarya</taxon>
        <taxon>Basidiomycota</taxon>
        <taxon>Agaricomycotina</taxon>
        <taxon>Agaricomycetes</taxon>
        <taxon>Agaricomycetidae</taxon>
        <taxon>Agaricales</taxon>
        <taxon>Agaricineae</taxon>
        <taxon>Strophariaceae</taxon>
        <taxon>Pholiota</taxon>
    </lineage>
</organism>
<keyword evidence="2" id="KW-0812">Transmembrane</keyword>
<keyword evidence="2" id="KW-0472">Membrane</keyword>